<reference evidence="1 2" key="2">
    <citation type="submission" date="2020-03" db="EMBL/GenBank/DDBJ databases">
        <authorList>
            <person name="Ichikawa N."/>
            <person name="Kimura A."/>
            <person name="Kitahashi Y."/>
            <person name="Uohara A."/>
        </authorList>
    </citation>
    <scope>NUCLEOTIDE SEQUENCE [LARGE SCALE GENOMIC DNA]</scope>
    <source>
        <strain evidence="1 2">NBRC 107702</strain>
    </source>
</reference>
<dbReference type="Proteomes" id="UP000502508">
    <property type="component" value="Chromosome"/>
</dbReference>
<proteinExistence type="predicted"/>
<sequence length="61" mass="6674">MERGEVYAASVPWAVSYVRGRRALRRGMRAYSSGGGPRPGAPQRAYLKSLRKHDGVGARVT</sequence>
<reference evidence="1 2" key="1">
    <citation type="submission" date="2020-03" db="EMBL/GenBank/DDBJ databases">
        <title>Whole genome shotgun sequence of Phytohabitans flavus NBRC 107702.</title>
        <authorList>
            <person name="Komaki H."/>
            <person name="Tamura T."/>
        </authorList>
    </citation>
    <scope>NUCLEOTIDE SEQUENCE [LARGE SCALE GENOMIC DNA]</scope>
    <source>
        <strain evidence="1 2">NBRC 107702</strain>
    </source>
</reference>
<accession>A0A6F8XTS1</accession>
<gene>
    <name evidence="1" type="ORF">Pflav_035480</name>
</gene>
<protein>
    <submittedName>
        <fullName evidence="1">Uncharacterized protein</fullName>
    </submittedName>
</protein>
<dbReference type="KEGG" id="pfla:Pflav_035480"/>
<evidence type="ECO:0000313" key="1">
    <source>
        <dbReference type="EMBL" id="BCB77138.1"/>
    </source>
</evidence>
<keyword evidence="2" id="KW-1185">Reference proteome</keyword>
<evidence type="ECO:0000313" key="2">
    <source>
        <dbReference type="Proteomes" id="UP000502508"/>
    </source>
</evidence>
<dbReference type="EMBL" id="AP022870">
    <property type="protein sequence ID" value="BCB77138.1"/>
    <property type="molecule type" value="Genomic_DNA"/>
</dbReference>
<name>A0A6F8XTS1_9ACTN</name>
<organism evidence="1 2">
    <name type="scientific">Phytohabitans flavus</name>
    <dbReference type="NCBI Taxonomy" id="1076124"/>
    <lineage>
        <taxon>Bacteria</taxon>
        <taxon>Bacillati</taxon>
        <taxon>Actinomycetota</taxon>
        <taxon>Actinomycetes</taxon>
        <taxon>Micromonosporales</taxon>
        <taxon>Micromonosporaceae</taxon>
    </lineage>
</organism>
<dbReference type="AlphaFoldDB" id="A0A6F8XTS1"/>